<organism evidence="3 4">
    <name type="scientific">Streptomyces amritsarensis</name>
    <dbReference type="NCBI Taxonomy" id="681158"/>
    <lineage>
        <taxon>Bacteria</taxon>
        <taxon>Bacillati</taxon>
        <taxon>Actinomycetota</taxon>
        <taxon>Actinomycetes</taxon>
        <taxon>Kitasatosporales</taxon>
        <taxon>Streptomycetaceae</taxon>
        <taxon>Streptomyces</taxon>
    </lineage>
</organism>
<gene>
    <name evidence="3" type="ORF">AVW11_21930</name>
</gene>
<dbReference type="PANTHER" id="PTHR46696">
    <property type="entry name" value="P450, PUTATIVE (EUROFUNG)-RELATED"/>
    <property type="match status" value="1"/>
</dbReference>
<dbReference type="Gene3D" id="1.10.630.10">
    <property type="entry name" value="Cytochrome P450"/>
    <property type="match status" value="1"/>
</dbReference>
<dbReference type="InterPro" id="IPR001128">
    <property type="entry name" value="Cyt_P450"/>
</dbReference>
<dbReference type="Pfam" id="PF00067">
    <property type="entry name" value="p450"/>
    <property type="match status" value="2"/>
</dbReference>
<protein>
    <submittedName>
        <fullName evidence="3">Cytochrome</fullName>
    </submittedName>
</protein>
<evidence type="ECO:0000256" key="1">
    <source>
        <dbReference type="ARBA" id="ARBA00010617"/>
    </source>
</evidence>
<dbReference type="Proteomes" id="UP000187151">
    <property type="component" value="Unassembled WGS sequence"/>
</dbReference>
<evidence type="ECO:0000313" key="4">
    <source>
        <dbReference type="Proteomes" id="UP000187151"/>
    </source>
</evidence>
<comment type="similarity">
    <text evidence="1">Belongs to the cytochrome P450 family.</text>
</comment>
<feature type="region of interest" description="Disordered" evidence="2">
    <location>
        <begin position="55"/>
        <end position="93"/>
    </location>
</feature>
<dbReference type="PANTHER" id="PTHR46696:SF6">
    <property type="entry name" value="P450, PUTATIVE (EUROFUNG)-RELATED"/>
    <property type="match status" value="1"/>
</dbReference>
<accession>A0ABX3G1V8</accession>
<dbReference type="InterPro" id="IPR002397">
    <property type="entry name" value="Cyt_P450_B"/>
</dbReference>
<keyword evidence="4" id="KW-1185">Reference proteome</keyword>
<name>A0ABX3G1V8_9ACTN</name>
<dbReference type="PRINTS" id="PR00385">
    <property type="entry name" value="P450"/>
</dbReference>
<dbReference type="PRINTS" id="PR00359">
    <property type="entry name" value="BP450"/>
</dbReference>
<evidence type="ECO:0000313" key="3">
    <source>
        <dbReference type="EMBL" id="OLZ62836.1"/>
    </source>
</evidence>
<dbReference type="CDD" id="cd20625">
    <property type="entry name" value="CYP164-like"/>
    <property type="match status" value="1"/>
</dbReference>
<sequence length="418" mass="46258">MTQALLREIIDYANRANPYPLYEELRKTPVSHDGNGPYVVSTYYEIQSLLHDPRISSDSRNLKSTGDDPLGQSADDEGTALPPSFLKLDPPDHDRLRRMTNRPFGPPHSPHRVHDMRDELHGLVDGLIDNIAATGNLDRVDLVDQFAYPFPVSVICRLLGVPHEDEPRFHVWAETLAASLDPDPDADPTRRGQGTADARMELGMYLAGLIEERRKNPGDDMLSQLATADGPDGAMTTMEALSTSALLLIAGHETTVNLITNGMLTLLRHPDVLQRLRKEPGLSVPIVEELLRYEPPVQLLPQRTTLSDIEVAGVNIPKGASLWLILASGNRDPKRFENPDRFDPDRKDIQHLGLGSGIHSCFGAPLARQEAQMALSELARRLENPRLLEDPPPYRQNAVLRGPRHLPIACDGVLPKAA</sequence>
<dbReference type="InterPro" id="IPR036396">
    <property type="entry name" value="Cyt_P450_sf"/>
</dbReference>
<dbReference type="EMBL" id="MQUR01000054">
    <property type="protein sequence ID" value="OLZ62836.1"/>
    <property type="molecule type" value="Genomic_DNA"/>
</dbReference>
<reference evidence="3 4" key="1">
    <citation type="submission" date="2016-01" db="EMBL/GenBank/DDBJ databases">
        <title>Streptomyces amritsarensis strain MTCC 11845 genome sequencing and assembly.</title>
        <authorList>
            <person name="Sharma D."/>
            <person name="Nair G.R."/>
            <person name="Kaur G."/>
            <person name="Manhas R.K."/>
            <person name="Mayilraj S."/>
        </authorList>
    </citation>
    <scope>NUCLEOTIDE SEQUENCE [LARGE SCALE GENOMIC DNA]</scope>
    <source>
        <strain evidence="3 4">MTCC 11845</strain>
    </source>
</reference>
<comment type="caution">
    <text evidence="3">The sequence shown here is derived from an EMBL/GenBank/DDBJ whole genome shotgun (WGS) entry which is preliminary data.</text>
</comment>
<dbReference type="RefSeq" id="WP_060176899.1">
    <property type="nucleotide sequence ID" value="NZ_MQUR01000054.1"/>
</dbReference>
<evidence type="ECO:0000256" key="2">
    <source>
        <dbReference type="SAM" id="MobiDB-lite"/>
    </source>
</evidence>
<proteinExistence type="inferred from homology"/>
<dbReference type="SUPFAM" id="SSF48264">
    <property type="entry name" value="Cytochrome P450"/>
    <property type="match status" value="1"/>
</dbReference>